<feature type="domain" description="SMP-30/Gluconolactonase/LRE-like region" evidence="4">
    <location>
        <begin position="14"/>
        <end position="252"/>
    </location>
</feature>
<feature type="binding site" evidence="3">
    <location>
        <position position="146"/>
    </location>
    <ligand>
        <name>a divalent metal cation</name>
        <dbReference type="ChEBI" id="CHEBI:60240"/>
    </ligand>
</feature>
<dbReference type="Pfam" id="PF08450">
    <property type="entry name" value="SGL"/>
    <property type="match status" value="1"/>
</dbReference>
<organism evidence="5 6">
    <name type="scientific">Microlunatus parietis</name>
    <dbReference type="NCBI Taxonomy" id="682979"/>
    <lineage>
        <taxon>Bacteria</taxon>
        <taxon>Bacillati</taxon>
        <taxon>Actinomycetota</taxon>
        <taxon>Actinomycetes</taxon>
        <taxon>Propionibacteriales</taxon>
        <taxon>Propionibacteriaceae</taxon>
        <taxon>Microlunatus</taxon>
    </lineage>
</organism>
<feature type="binding site" evidence="3">
    <location>
        <position position="15"/>
    </location>
    <ligand>
        <name>a divalent metal cation</name>
        <dbReference type="ChEBI" id="CHEBI:60240"/>
    </ligand>
</feature>
<feature type="binding site" evidence="3">
    <location>
        <position position="118"/>
    </location>
    <ligand>
        <name>substrate</name>
    </ligand>
</feature>
<dbReference type="InterPro" id="IPR011042">
    <property type="entry name" value="6-blade_b-propeller_TolB-like"/>
</dbReference>
<proteinExistence type="inferred from homology"/>
<dbReference type="InterPro" id="IPR013658">
    <property type="entry name" value="SGL"/>
</dbReference>
<evidence type="ECO:0000313" key="6">
    <source>
        <dbReference type="Proteomes" id="UP000569914"/>
    </source>
</evidence>
<evidence type="ECO:0000259" key="4">
    <source>
        <dbReference type="Pfam" id="PF08450"/>
    </source>
</evidence>
<dbReference type="PRINTS" id="PR01790">
    <property type="entry name" value="SMP30FAMILY"/>
</dbReference>
<keyword evidence="3" id="KW-0479">Metal-binding</keyword>
<feature type="binding site" evidence="3">
    <location>
        <position position="194"/>
    </location>
    <ligand>
        <name>a divalent metal cation</name>
        <dbReference type="ChEBI" id="CHEBI:60240"/>
    </ligand>
</feature>
<gene>
    <name evidence="5" type="ORF">BKA15_004620</name>
</gene>
<keyword evidence="3" id="KW-0862">Zinc</keyword>
<dbReference type="GO" id="GO:0019853">
    <property type="term" value="P:L-ascorbic acid biosynthetic process"/>
    <property type="evidence" value="ECO:0007669"/>
    <property type="project" value="TreeGrafter"/>
</dbReference>
<feature type="binding site" evidence="3">
    <location>
        <position position="98"/>
    </location>
    <ligand>
        <name>substrate</name>
    </ligand>
</feature>
<keyword evidence="6" id="KW-1185">Reference proteome</keyword>
<dbReference type="RefSeq" id="WP_179754679.1">
    <property type="nucleotide sequence ID" value="NZ_JACCBU010000001.1"/>
</dbReference>
<dbReference type="SUPFAM" id="SSF63829">
    <property type="entry name" value="Calcium-dependent phosphotriesterase"/>
    <property type="match status" value="1"/>
</dbReference>
<dbReference type="InterPro" id="IPR005511">
    <property type="entry name" value="SMP-30"/>
</dbReference>
<comment type="caution">
    <text evidence="5">The sequence shown here is derived from an EMBL/GenBank/DDBJ whole genome shotgun (WGS) entry which is preliminary data.</text>
</comment>
<feature type="binding site" evidence="3">
    <location>
        <position position="100"/>
    </location>
    <ligand>
        <name>substrate</name>
    </ligand>
</feature>
<evidence type="ECO:0000256" key="2">
    <source>
        <dbReference type="PIRSR" id="PIRSR605511-1"/>
    </source>
</evidence>
<accession>A0A7Y9LER4</accession>
<dbReference type="Gene3D" id="2.120.10.30">
    <property type="entry name" value="TolB, C-terminal domain"/>
    <property type="match status" value="1"/>
</dbReference>
<dbReference type="PANTHER" id="PTHR10907:SF47">
    <property type="entry name" value="REGUCALCIN"/>
    <property type="match status" value="1"/>
</dbReference>
<evidence type="ECO:0000256" key="3">
    <source>
        <dbReference type="PIRSR" id="PIRSR605511-2"/>
    </source>
</evidence>
<sequence length="284" mass="30385">MHAEQLTDPIVDHGEGPVFSDRWAGPRWVDLLAGDILELDPDSGPRRHHVGTVAAMIRPRLGGGHVIAGERGLLLADDDALDAPVRVLPEVWDSTEVRMNEGGCDPAGNLYLGSMAYDGRDGGGNLYRFGPDLAPTVAVPAVTISNGLDWSPDETLAYYVDTRTGRIDVFDWDAEGGLRNRRPFVEIDGEGGPDGLTVDAEGGVWVALYGGWAVRRYTPQGRLDAVIEVPARQVTAVTFAGPDLDQLIITTSRHGLSDDDAGPAGSLFGVRPGIRGRPVREFAG</sequence>
<reference evidence="5 6" key="1">
    <citation type="submission" date="2020-07" db="EMBL/GenBank/DDBJ databases">
        <title>Sequencing the genomes of 1000 actinobacteria strains.</title>
        <authorList>
            <person name="Klenk H.-P."/>
        </authorList>
    </citation>
    <scope>NUCLEOTIDE SEQUENCE [LARGE SCALE GENOMIC DNA]</scope>
    <source>
        <strain evidence="5 6">DSM 22083</strain>
    </source>
</reference>
<comment type="cofactor">
    <cofactor evidence="3">
        <name>Zn(2+)</name>
        <dbReference type="ChEBI" id="CHEBI:29105"/>
    </cofactor>
    <text evidence="3">Binds 1 divalent metal cation per subunit.</text>
</comment>
<dbReference type="GO" id="GO:0004341">
    <property type="term" value="F:gluconolactonase activity"/>
    <property type="evidence" value="ECO:0007669"/>
    <property type="project" value="TreeGrafter"/>
</dbReference>
<evidence type="ECO:0000313" key="5">
    <source>
        <dbReference type="EMBL" id="NYE73291.1"/>
    </source>
</evidence>
<feature type="active site" description="Proton donor/acceptor" evidence="2">
    <location>
        <position position="194"/>
    </location>
</feature>
<dbReference type="PANTHER" id="PTHR10907">
    <property type="entry name" value="REGUCALCIN"/>
    <property type="match status" value="1"/>
</dbReference>
<dbReference type="EMBL" id="JACCBU010000001">
    <property type="protein sequence ID" value="NYE73291.1"/>
    <property type="molecule type" value="Genomic_DNA"/>
</dbReference>
<dbReference type="GO" id="GO:0005509">
    <property type="term" value="F:calcium ion binding"/>
    <property type="evidence" value="ECO:0007669"/>
    <property type="project" value="TreeGrafter"/>
</dbReference>
<protein>
    <submittedName>
        <fullName evidence="5">Sugar lactone lactonase YvrE</fullName>
    </submittedName>
</protein>
<name>A0A7Y9LER4_9ACTN</name>
<dbReference type="AlphaFoldDB" id="A0A7Y9LER4"/>
<dbReference type="Proteomes" id="UP000569914">
    <property type="component" value="Unassembled WGS sequence"/>
</dbReference>
<comment type="similarity">
    <text evidence="1">Belongs to the SMP-30/CGR1 family.</text>
</comment>
<evidence type="ECO:0000256" key="1">
    <source>
        <dbReference type="ARBA" id="ARBA00008853"/>
    </source>
</evidence>